<sequence length="513" mass="55326">MTECKEGSLYRTYSATCAGIDVVKVTVEVSITPGVGLFLIGLPDNAVRESLLRVTTAMQRNGYAIPGRKTVVNMAPADIKKEGSGYDAAIAVAMLAASGQIFFPEPERCLIMGELSLDGRLRKVRGILPMAVQAARMGFDRVIVPRDSVQEASWAEGVRVFGVSDLQEMAVVLEGGDAASVFEAGSRDYRPTDGGFGCDFADVAGQPFARRGMEIAASGGHNVLLFGPPGSGKSLMSKCLASILPPLSREEAIETSMIYSVAGLLGDGSGLLTVRPYRSPHHTASTAALVGGGVRAMPGEISLAHNGVLCLDEMAQYSSQSLEVLRQPLEDRKIVISRARYKVVYPASFMLVASMNPCPCGYAGEDDGRCTCTPAMIHRYRSRISGPLLDRIDLNINVRAVDSAAFSTFSHQESSREIALRVARVREVQIRRFAGEGIYTNAQMQPAHIQKYCALDSKESVLLQRLMDSYGLSARGYVRILKVARTVADMAGSPDIKSVHISEAVQYRFPENV</sequence>
<dbReference type="EMBL" id="DVHI01000047">
    <property type="protein sequence ID" value="HIR62633.1"/>
    <property type="molecule type" value="Genomic_DNA"/>
</dbReference>
<evidence type="ECO:0000256" key="3">
    <source>
        <dbReference type="ARBA" id="ARBA00022840"/>
    </source>
</evidence>
<dbReference type="SUPFAM" id="SSF52540">
    <property type="entry name" value="P-loop containing nucleoside triphosphate hydrolases"/>
    <property type="match status" value="1"/>
</dbReference>
<dbReference type="PRINTS" id="PR01657">
    <property type="entry name" value="MCMFAMILY"/>
</dbReference>
<dbReference type="GO" id="GO:0005524">
    <property type="term" value="F:ATP binding"/>
    <property type="evidence" value="ECO:0007669"/>
    <property type="project" value="UniProtKB-KW"/>
</dbReference>
<dbReference type="Pfam" id="PF01078">
    <property type="entry name" value="Mg_chelatase"/>
    <property type="match status" value="1"/>
</dbReference>
<dbReference type="PANTHER" id="PTHR32039">
    <property type="entry name" value="MAGNESIUM-CHELATASE SUBUNIT CHLI"/>
    <property type="match status" value="1"/>
</dbReference>
<keyword evidence="2" id="KW-0547">Nucleotide-binding</keyword>
<gene>
    <name evidence="5" type="ORF">IAC94_03800</name>
</gene>
<dbReference type="AlphaFoldDB" id="A0A9D1J6J1"/>
<dbReference type="Gene3D" id="3.40.50.300">
    <property type="entry name" value="P-loop containing nucleotide triphosphate hydrolases"/>
    <property type="match status" value="1"/>
</dbReference>
<dbReference type="NCBIfam" id="TIGR00368">
    <property type="entry name" value="YifB family Mg chelatase-like AAA ATPase"/>
    <property type="match status" value="1"/>
</dbReference>
<dbReference type="InterPro" id="IPR014721">
    <property type="entry name" value="Ribsml_uS5_D2-typ_fold_subgr"/>
</dbReference>
<dbReference type="InterPro" id="IPR004482">
    <property type="entry name" value="Mg_chelat-rel"/>
</dbReference>
<feature type="domain" description="AAA+ ATPase" evidence="4">
    <location>
        <begin position="219"/>
        <end position="402"/>
    </location>
</feature>
<dbReference type="InterPro" id="IPR000523">
    <property type="entry name" value="Mg_chelatse_chII-like_cat_dom"/>
</dbReference>
<dbReference type="Pfam" id="PF13335">
    <property type="entry name" value="Mg_chelatase_C"/>
    <property type="match status" value="1"/>
</dbReference>
<dbReference type="Gene3D" id="3.30.230.10">
    <property type="match status" value="1"/>
</dbReference>
<proteinExistence type="inferred from homology"/>
<dbReference type="Pfam" id="PF13541">
    <property type="entry name" value="ChlI"/>
    <property type="match status" value="1"/>
</dbReference>
<reference evidence="5" key="2">
    <citation type="journal article" date="2021" name="PeerJ">
        <title>Extensive microbial diversity within the chicken gut microbiome revealed by metagenomics and culture.</title>
        <authorList>
            <person name="Gilroy R."/>
            <person name="Ravi A."/>
            <person name="Getino M."/>
            <person name="Pursley I."/>
            <person name="Horton D.L."/>
            <person name="Alikhan N.F."/>
            <person name="Baker D."/>
            <person name="Gharbi K."/>
            <person name="Hall N."/>
            <person name="Watson M."/>
            <person name="Adriaenssens E.M."/>
            <person name="Foster-Nyarko E."/>
            <person name="Jarju S."/>
            <person name="Secka A."/>
            <person name="Antonio M."/>
            <person name="Oren A."/>
            <person name="Chaudhuri R.R."/>
            <person name="La Ragione R."/>
            <person name="Hildebrand F."/>
            <person name="Pallen M.J."/>
        </authorList>
    </citation>
    <scope>NUCLEOTIDE SEQUENCE</scope>
    <source>
        <strain evidence="5">ChiHjej13B12-12457</strain>
    </source>
</reference>
<evidence type="ECO:0000259" key="4">
    <source>
        <dbReference type="SMART" id="SM00382"/>
    </source>
</evidence>
<evidence type="ECO:0000313" key="6">
    <source>
        <dbReference type="Proteomes" id="UP000886744"/>
    </source>
</evidence>
<comment type="similarity">
    <text evidence="1">Belongs to the Mg-chelatase subunits D/I family. ComM subfamily.</text>
</comment>
<dbReference type="InterPro" id="IPR027417">
    <property type="entry name" value="P-loop_NTPase"/>
</dbReference>
<name>A0A9D1J6J1_9BACT</name>
<organism evidence="5 6">
    <name type="scientific">Candidatus Coprenecus avistercoris</name>
    <dbReference type="NCBI Taxonomy" id="2840730"/>
    <lineage>
        <taxon>Bacteria</taxon>
        <taxon>Pseudomonadati</taxon>
        <taxon>Bacteroidota</taxon>
        <taxon>Bacteroidia</taxon>
        <taxon>Bacteroidales</taxon>
        <taxon>Rikenellaceae</taxon>
        <taxon>Rikenellaceae incertae sedis</taxon>
        <taxon>Candidatus Coprenecus</taxon>
    </lineage>
</organism>
<dbReference type="InterPro" id="IPR045006">
    <property type="entry name" value="CHLI-like"/>
</dbReference>
<dbReference type="PANTHER" id="PTHR32039:SF7">
    <property type="entry name" value="COMPETENCE PROTEIN COMM"/>
    <property type="match status" value="1"/>
</dbReference>
<protein>
    <submittedName>
        <fullName evidence="5">YifB family Mg chelatase-like AAA ATPase</fullName>
    </submittedName>
</protein>
<dbReference type="InterPro" id="IPR001208">
    <property type="entry name" value="MCM_dom"/>
</dbReference>
<dbReference type="GO" id="GO:0003677">
    <property type="term" value="F:DNA binding"/>
    <property type="evidence" value="ECO:0007669"/>
    <property type="project" value="InterPro"/>
</dbReference>
<dbReference type="InterPro" id="IPR025158">
    <property type="entry name" value="Mg_chelat-rel_C"/>
</dbReference>
<evidence type="ECO:0000256" key="2">
    <source>
        <dbReference type="ARBA" id="ARBA00022741"/>
    </source>
</evidence>
<reference evidence="5" key="1">
    <citation type="submission" date="2020-10" db="EMBL/GenBank/DDBJ databases">
        <authorList>
            <person name="Gilroy R."/>
        </authorList>
    </citation>
    <scope>NUCLEOTIDE SEQUENCE</scope>
    <source>
        <strain evidence="5">ChiHjej13B12-12457</strain>
    </source>
</reference>
<dbReference type="Proteomes" id="UP000886744">
    <property type="component" value="Unassembled WGS sequence"/>
</dbReference>
<evidence type="ECO:0000313" key="5">
    <source>
        <dbReference type="EMBL" id="HIR62633.1"/>
    </source>
</evidence>
<comment type="caution">
    <text evidence="5">The sequence shown here is derived from an EMBL/GenBank/DDBJ whole genome shotgun (WGS) entry which is preliminary data.</text>
</comment>
<dbReference type="InterPro" id="IPR020568">
    <property type="entry name" value="Ribosomal_Su5_D2-typ_SF"/>
</dbReference>
<keyword evidence="3" id="KW-0067">ATP-binding</keyword>
<dbReference type="InterPro" id="IPR003593">
    <property type="entry name" value="AAA+_ATPase"/>
</dbReference>
<accession>A0A9D1J6J1</accession>
<dbReference type="SUPFAM" id="SSF54211">
    <property type="entry name" value="Ribosomal protein S5 domain 2-like"/>
    <property type="match status" value="1"/>
</dbReference>
<dbReference type="SMART" id="SM00382">
    <property type="entry name" value="AAA"/>
    <property type="match status" value="1"/>
</dbReference>
<evidence type="ECO:0000256" key="1">
    <source>
        <dbReference type="ARBA" id="ARBA00006354"/>
    </source>
</evidence>